<dbReference type="Pfam" id="PF00171">
    <property type="entry name" value="Aldedh"/>
    <property type="match status" value="1"/>
</dbReference>
<gene>
    <name evidence="12" type="ORF">KR093_008958</name>
</gene>
<accession>A0AAD4PQ57</accession>
<dbReference type="EC" id="1.2.1.88" evidence="3"/>
<dbReference type="FunFam" id="3.40.309.10:FF:000005">
    <property type="entry name" value="1-pyrroline-5-carboxylate dehydrogenase 1"/>
    <property type="match status" value="1"/>
</dbReference>
<feature type="non-terminal residue" evidence="12">
    <location>
        <position position="537"/>
    </location>
</feature>
<evidence type="ECO:0000256" key="4">
    <source>
        <dbReference type="ARBA" id="ARBA00014421"/>
    </source>
</evidence>
<dbReference type="GO" id="GO:0005759">
    <property type="term" value="C:mitochondrial matrix"/>
    <property type="evidence" value="ECO:0007669"/>
    <property type="project" value="TreeGrafter"/>
</dbReference>
<dbReference type="InterPro" id="IPR016161">
    <property type="entry name" value="Ald_DH/histidinol_DH"/>
</dbReference>
<dbReference type="InterPro" id="IPR016162">
    <property type="entry name" value="Ald_DH_N"/>
</dbReference>
<dbReference type="GO" id="GO:0010133">
    <property type="term" value="P:L-proline catabolic process to L-glutamate"/>
    <property type="evidence" value="ECO:0007669"/>
    <property type="project" value="TreeGrafter"/>
</dbReference>
<dbReference type="EMBL" id="JAJJHW010000824">
    <property type="protein sequence ID" value="KAH8381595.1"/>
    <property type="molecule type" value="Genomic_DNA"/>
</dbReference>
<evidence type="ECO:0000259" key="11">
    <source>
        <dbReference type="Pfam" id="PF00171"/>
    </source>
</evidence>
<dbReference type="InterPro" id="IPR016163">
    <property type="entry name" value="Ald_DH_C"/>
</dbReference>
<sequence length="537" mass="60091">VYNERLLDYKSGSEERVQVKQALAKILNRIESVPIVIDDVEMYKECSKVQILPYNKDHYIARFDYASATMIEDAIELASYAQIEWNNVKLSKRIAIFEKAAELIATTYRYKIVAAIMLGQGKTLKQADMDVAELVDVLRINPIYLRDLANYEPVNLDPQVCRNQMILRGLTGFVAAITPFNYTSIAASLAYTPVLMGNAVLWKPSDSALLSNWYVFQALREAGVPDGVINFVPAMPLTFAKVITRSPKLAGIHFTGTAGVLKVLWRMVANKIDIYNNYPRLACECGGKNFHFVHASADPNAVIACTIRAAFEYAGQKCSSCSMLYVPKSLWESRIKQPLVSITQKLFVSEATYCDCFFSAVINRTAFERIFTYLKYIHNSPTCELLIGGTATKTKGFYVDPTIVQVHELNNFLCKDELMAPILCVHVYDDNKLKETMDKVAQINHGLTASIFATDNGFIKQACEAFRLNVGTLNINDKCTGSKMAQQPFGAGAISGTNEKMGSPQYLLRWTSPQILKESLVAHTNVYYPYMEMGPNE</sequence>
<evidence type="ECO:0000256" key="9">
    <source>
        <dbReference type="ARBA" id="ARBA00032259"/>
    </source>
</evidence>
<evidence type="ECO:0000256" key="10">
    <source>
        <dbReference type="ARBA" id="ARBA00048142"/>
    </source>
</evidence>
<dbReference type="FunFam" id="3.40.605.10:FF:000006">
    <property type="entry name" value="1-pyrroline-5-carboxylate dehydrogenase"/>
    <property type="match status" value="1"/>
</dbReference>
<evidence type="ECO:0000313" key="13">
    <source>
        <dbReference type="Proteomes" id="UP001200034"/>
    </source>
</evidence>
<evidence type="ECO:0000256" key="2">
    <source>
        <dbReference type="ARBA" id="ARBA00009986"/>
    </source>
</evidence>
<dbReference type="Gene3D" id="3.40.605.10">
    <property type="entry name" value="Aldehyde Dehydrogenase, Chain A, domain 1"/>
    <property type="match status" value="1"/>
</dbReference>
<comment type="catalytic activity">
    <reaction evidence="10">
        <text>L-glutamate 5-semialdehyde + NAD(+) + H2O = L-glutamate + NADH + 2 H(+)</text>
        <dbReference type="Rhea" id="RHEA:30235"/>
        <dbReference type="ChEBI" id="CHEBI:15377"/>
        <dbReference type="ChEBI" id="CHEBI:15378"/>
        <dbReference type="ChEBI" id="CHEBI:29985"/>
        <dbReference type="ChEBI" id="CHEBI:57540"/>
        <dbReference type="ChEBI" id="CHEBI:57945"/>
        <dbReference type="ChEBI" id="CHEBI:58066"/>
        <dbReference type="EC" id="1.2.1.88"/>
    </reaction>
</comment>
<dbReference type="Proteomes" id="UP001200034">
    <property type="component" value="Unassembled WGS sequence"/>
</dbReference>
<proteinExistence type="inferred from homology"/>
<protein>
    <recommendedName>
        <fullName evidence="4">Delta-1-pyrroline-5-carboxylate dehydrogenase, mitochondrial</fullName>
        <ecNumber evidence="3">1.2.1.88</ecNumber>
    </recommendedName>
    <alternativeName>
        <fullName evidence="8">Aldehyde dehydrogenase family 4 member A1</fullName>
    </alternativeName>
    <alternativeName>
        <fullName evidence="9">L-glutamate gamma-semialdehyde dehydrogenase</fullName>
    </alternativeName>
</protein>
<comment type="similarity">
    <text evidence="2">Belongs to the aldehyde dehydrogenase family.</text>
</comment>
<comment type="caution">
    <text evidence="12">The sequence shown here is derived from an EMBL/GenBank/DDBJ whole genome shotgun (WGS) entry which is preliminary data.</text>
</comment>
<evidence type="ECO:0000256" key="8">
    <source>
        <dbReference type="ARBA" id="ARBA00029864"/>
    </source>
</evidence>
<reference evidence="12" key="1">
    <citation type="journal article" date="2021" name="Mol. Ecol. Resour.">
        <title>Phylogenomic analyses of the genus Drosophila reveals genomic signals of climate adaptation.</title>
        <authorList>
            <person name="Li F."/>
            <person name="Rane R.V."/>
            <person name="Luria V."/>
            <person name="Xiong Z."/>
            <person name="Chen J."/>
            <person name="Li Z."/>
            <person name="Catullo R.A."/>
            <person name="Griffin P.C."/>
            <person name="Schiffer M."/>
            <person name="Pearce S."/>
            <person name="Lee S.F."/>
            <person name="McElroy K."/>
            <person name="Stocker A."/>
            <person name="Shirriffs J."/>
            <person name="Cockerell F."/>
            <person name="Coppin C."/>
            <person name="Sgro C.M."/>
            <person name="Karger A."/>
            <person name="Cain J.W."/>
            <person name="Weber J.A."/>
            <person name="Santpere G."/>
            <person name="Kirschner M.W."/>
            <person name="Hoffmann A.A."/>
            <person name="Oakeshott J.G."/>
            <person name="Zhang G."/>
        </authorList>
    </citation>
    <scope>NUCLEOTIDE SEQUENCE</scope>
    <source>
        <strain evidence="12">BGI-SZ-2011g</strain>
    </source>
</reference>
<feature type="domain" description="Aldehyde dehydrogenase" evidence="11">
    <location>
        <begin position="52"/>
        <end position="512"/>
    </location>
</feature>
<evidence type="ECO:0000256" key="3">
    <source>
        <dbReference type="ARBA" id="ARBA00012884"/>
    </source>
</evidence>
<dbReference type="Gene3D" id="3.40.309.10">
    <property type="entry name" value="Aldehyde Dehydrogenase, Chain A, domain 2"/>
    <property type="match status" value="1"/>
</dbReference>
<keyword evidence="5" id="KW-0560">Oxidoreductase</keyword>
<evidence type="ECO:0000256" key="7">
    <source>
        <dbReference type="ARBA" id="ARBA00023062"/>
    </source>
</evidence>
<evidence type="ECO:0000256" key="6">
    <source>
        <dbReference type="ARBA" id="ARBA00023027"/>
    </source>
</evidence>
<dbReference type="InterPro" id="IPR015590">
    <property type="entry name" value="Aldehyde_DH_dom"/>
</dbReference>
<keyword evidence="6" id="KW-0520">NAD</keyword>
<dbReference type="GO" id="GO:0003842">
    <property type="term" value="F:L-glutamate gamma-semialdehyde dehydrogenase activity"/>
    <property type="evidence" value="ECO:0007669"/>
    <property type="project" value="UniProtKB-EC"/>
</dbReference>
<keyword evidence="7" id="KW-0642">Proline metabolism</keyword>
<dbReference type="AlphaFoldDB" id="A0AAD4PQ57"/>
<dbReference type="PANTHER" id="PTHR42862:SF1">
    <property type="entry name" value="DELTA-1-PYRROLINE-5-CARBOXYLATE DEHYDROGENASE 2, ISOFORM A-RELATED"/>
    <property type="match status" value="1"/>
</dbReference>
<evidence type="ECO:0000256" key="1">
    <source>
        <dbReference type="ARBA" id="ARBA00004786"/>
    </source>
</evidence>
<organism evidence="12 13">
    <name type="scientific">Drosophila rubida</name>
    <dbReference type="NCBI Taxonomy" id="30044"/>
    <lineage>
        <taxon>Eukaryota</taxon>
        <taxon>Metazoa</taxon>
        <taxon>Ecdysozoa</taxon>
        <taxon>Arthropoda</taxon>
        <taxon>Hexapoda</taxon>
        <taxon>Insecta</taxon>
        <taxon>Pterygota</taxon>
        <taxon>Neoptera</taxon>
        <taxon>Endopterygota</taxon>
        <taxon>Diptera</taxon>
        <taxon>Brachycera</taxon>
        <taxon>Muscomorpha</taxon>
        <taxon>Ephydroidea</taxon>
        <taxon>Drosophilidae</taxon>
        <taxon>Drosophila</taxon>
    </lineage>
</organism>
<comment type="pathway">
    <text evidence="1">Amino-acid degradation; L-proline degradation into L-glutamate; L-glutamate from L-proline: step 2/2.</text>
</comment>
<evidence type="ECO:0000256" key="5">
    <source>
        <dbReference type="ARBA" id="ARBA00023002"/>
    </source>
</evidence>
<dbReference type="SUPFAM" id="SSF53720">
    <property type="entry name" value="ALDH-like"/>
    <property type="match status" value="1"/>
</dbReference>
<keyword evidence="13" id="KW-1185">Reference proteome</keyword>
<dbReference type="PANTHER" id="PTHR42862">
    <property type="entry name" value="DELTA-1-PYRROLINE-5-CARBOXYLATE DEHYDROGENASE 1, ISOFORM A-RELATED"/>
    <property type="match status" value="1"/>
</dbReference>
<feature type="non-terminal residue" evidence="12">
    <location>
        <position position="1"/>
    </location>
</feature>
<dbReference type="InterPro" id="IPR050485">
    <property type="entry name" value="Proline_metab_enzyme"/>
</dbReference>
<name>A0AAD4PQ57_9MUSC</name>
<evidence type="ECO:0000313" key="12">
    <source>
        <dbReference type="EMBL" id="KAH8381595.1"/>
    </source>
</evidence>